<reference evidence="2 3" key="1">
    <citation type="submission" date="2016-10" db="EMBL/GenBank/DDBJ databases">
        <authorList>
            <person name="de Groot N.N."/>
        </authorList>
    </citation>
    <scope>NUCLEOTIDE SEQUENCE [LARGE SCALE GENOMIC DNA]</scope>
    <source>
        <strain evidence="2 3">DSM 43794</strain>
    </source>
</reference>
<dbReference type="Proteomes" id="UP000217103">
    <property type="component" value="Unassembled WGS sequence"/>
</dbReference>
<name>A0A1H1I1B3_9ACTN</name>
<accession>A0A1H1I1B3</accession>
<evidence type="ECO:0000313" key="2">
    <source>
        <dbReference type="EMBL" id="SDR31507.1"/>
    </source>
</evidence>
<organism evidence="2 3">
    <name type="scientific">Thermostaphylospora chromogena</name>
    <dbReference type="NCBI Taxonomy" id="35622"/>
    <lineage>
        <taxon>Bacteria</taxon>
        <taxon>Bacillati</taxon>
        <taxon>Actinomycetota</taxon>
        <taxon>Actinomycetes</taxon>
        <taxon>Streptosporangiales</taxon>
        <taxon>Thermomonosporaceae</taxon>
        <taxon>Thermostaphylospora</taxon>
    </lineage>
</organism>
<dbReference type="OrthoDB" id="3542270at2"/>
<feature type="compositionally biased region" description="Pro residues" evidence="1">
    <location>
        <begin position="1"/>
        <end position="11"/>
    </location>
</feature>
<gene>
    <name evidence="2" type="ORF">SAMN04489764_5067</name>
</gene>
<proteinExistence type="predicted"/>
<dbReference type="AlphaFoldDB" id="A0A1H1I1B3"/>
<evidence type="ECO:0000313" key="3">
    <source>
        <dbReference type="Proteomes" id="UP000217103"/>
    </source>
</evidence>
<sequence>MAANHPHPPYGTPAGRTPVRGSKASKVVALTTVGTVAVLIAAYCSAQNDRYDEVVADCVDIDSLDSDGSYMIVDEDYCDDDDDDHHHHYYGSHGAYRWYYGGVRRAGRVSGGTTLRPSDVRIVSRGGTVIQRGGFGGRGFSGS</sequence>
<protein>
    <submittedName>
        <fullName evidence="2">Uncharacterized protein</fullName>
    </submittedName>
</protein>
<dbReference type="EMBL" id="FNKK01000002">
    <property type="protein sequence ID" value="SDR31507.1"/>
    <property type="molecule type" value="Genomic_DNA"/>
</dbReference>
<evidence type="ECO:0000256" key="1">
    <source>
        <dbReference type="SAM" id="MobiDB-lite"/>
    </source>
</evidence>
<dbReference type="STRING" id="35622.SAMN04489764_5067"/>
<dbReference type="RefSeq" id="WP_093262548.1">
    <property type="nucleotide sequence ID" value="NZ_FNKK01000002.1"/>
</dbReference>
<keyword evidence="3" id="KW-1185">Reference proteome</keyword>
<feature type="region of interest" description="Disordered" evidence="1">
    <location>
        <begin position="1"/>
        <end position="21"/>
    </location>
</feature>